<gene>
    <name evidence="2" type="ORF">P0Y55_13035</name>
</gene>
<protein>
    <submittedName>
        <fullName evidence="2">Polymer-forming cytoskeletal protein</fullName>
    </submittedName>
</protein>
<dbReference type="Pfam" id="PF04519">
    <property type="entry name" value="Bactofilin"/>
    <property type="match status" value="1"/>
</dbReference>
<dbReference type="AlphaFoldDB" id="A0AA95JF92"/>
<dbReference type="PANTHER" id="PTHR35024">
    <property type="entry name" value="HYPOTHETICAL CYTOSOLIC PROTEIN"/>
    <property type="match status" value="1"/>
</dbReference>
<organism evidence="2 3">
    <name type="scientific">Candidatus Cohnella colombiensis</name>
    <dbReference type="NCBI Taxonomy" id="3121368"/>
    <lineage>
        <taxon>Bacteria</taxon>
        <taxon>Bacillati</taxon>
        <taxon>Bacillota</taxon>
        <taxon>Bacilli</taxon>
        <taxon>Bacillales</taxon>
        <taxon>Paenibacillaceae</taxon>
        <taxon>Cohnella</taxon>
    </lineage>
</organism>
<keyword evidence="3" id="KW-1185">Reference proteome</keyword>
<evidence type="ECO:0000256" key="1">
    <source>
        <dbReference type="ARBA" id="ARBA00044755"/>
    </source>
</evidence>
<reference evidence="2" key="1">
    <citation type="submission" date="2023-03" db="EMBL/GenBank/DDBJ databases">
        <title>Andean soil-derived lignocellulolytic bacterial consortium as a source of novel taxa and putative plastic-active enzymes.</title>
        <authorList>
            <person name="Diaz-Garcia L."/>
            <person name="Chuvochina M."/>
            <person name="Feuerriegel G."/>
            <person name="Bunk B."/>
            <person name="Sproer C."/>
            <person name="Streit W.R."/>
            <person name="Rodriguez L.M."/>
            <person name="Overmann J."/>
            <person name="Jimenez D.J."/>
        </authorList>
    </citation>
    <scope>NUCLEOTIDE SEQUENCE</scope>
    <source>
        <strain evidence="2">MAG 2441</strain>
    </source>
</reference>
<dbReference type="EMBL" id="CP119317">
    <property type="protein sequence ID" value="WEK53500.1"/>
    <property type="molecule type" value="Genomic_DNA"/>
</dbReference>
<accession>A0AA95JF92</accession>
<evidence type="ECO:0000313" key="3">
    <source>
        <dbReference type="Proteomes" id="UP001178662"/>
    </source>
</evidence>
<name>A0AA95JF92_9BACL</name>
<dbReference type="Proteomes" id="UP001178662">
    <property type="component" value="Chromosome"/>
</dbReference>
<dbReference type="PANTHER" id="PTHR35024:SF4">
    <property type="entry name" value="POLYMER-FORMING CYTOSKELETAL PROTEIN"/>
    <property type="match status" value="1"/>
</dbReference>
<comment type="similarity">
    <text evidence="1">Belongs to the bactofilin family.</text>
</comment>
<sequence>MFKGKKSKIDPNSTDTLIGEGSIFEGNIKSEAGLRVEGKIFGNIDCTGDVTIGENGSARSHVSARNVIVAGKVTGDIHARGKLTIKTTGVLQGNLSATELSIESGGIFHGESKMQHSGQINDTIAENKAAQDDSDDKTQFTVGDESSAVLKTW</sequence>
<dbReference type="InterPro" id="IPR007607">
    <property type="entry name" value="BacA/B"/>
</dbReference>
<evidence type="ECO:0000313" key="2">
    <source>
        <dbReference type="EMBL" id="WEK53500.1"/>
    </source>
</evidence>
<proteinExistence type="inferred from homology"/>